<evidence type="ECO:0000259" key="1">
    <source>
        <dbReference type="Pfam" id="PF13751"/>
    </source>
</evidence>
<dbReference type="EMBL" id="BJYU01000250">
    <property type="protein sequence ID" value="GEO18814.1"/>
    <property type="molecule type" value="Genomic_DNA"/>
</dbReference>
<dbReference type="InterPro" id="IPR025668">
    <property type="entry name" value="Tnp_DDE_dom"/>
</dbReference>
<gene>
    <name evidence="2" type="ORF">MAE02_65100</name>
</gene>
<proteinExistence type="predicted"/>
<evidence type="ECO:0000313" key="3">
    <source>
        <dbReference type="Proteomes" id="UP000321085"/>
    </source>
</evidence>
<dbReference type="Pfam" id="PF13751">
    <property type="entry name" value="DDE_Tnp_1_6"/>
    <property type="match status" value="1"/>
</dbReference>
<name>A0A512C3N4_9HYPH</name>
<feature type="domain" description="Transposase DDE" evidence="1">
    <location>
        <begin position="269"/>
        <end position="389"/>
    </location>
</feature>
<dbReference type="PANTHER" id="PTHR33408:SF2">
    <property type="entry name" value="TRANSPOSASE DDE DOMAIN-CONTAINING PROTEIN"/>
    <property type="match status" value="1"/>
</dbReference>
<reference evidence="2 3" key="1">
    <citation type="submission" date="2019-07" db="EMBL/GenBank/DDBJ databases">
        <title>Whole genome shotgun sequence of Microvirga aerophila NBRC 106136.</title>
        <authorList>
            <person name="Hosoyama A."/>
            <person name="Uohara A."/>
            <person name="Ohji S."/>
            <person name="Ichikawa N."/>
        </authorList>
    </citation>
    <scope>NUCLEOTIDE SEQUENCE [LARGE SCALE GENOMIC DNA]</scope>
    <source>
        <strain evidence="2 3">NBRC 106136</strain>
    </source>
</reference>
<accession>A0A512C3N4</accession>
<protein>
    <recommendedName>
        <fullName evidence="1">Transposase DDE domain-containing protein</fullName>
    </recommendedName>
</protein>
<keyword evidence="3" id="KW-1185">Reference proteome</keyword>
<evidence type="ECO:0000313" key="2">
    <source>
        <dbReference type="EMBL" id="GEO18814.1"/>
    </source>
</evidence>
<comment type="caution">
    <text evidence="2">The sequence shown here is derived from an EMBL/GenBank/DDBJ whole genome shotgun (WGS) entry which is preliminary data.</text>
</comment>
<dbReference type="PANTHER" id="PTHR33408">
    <property type="entry name" value="TRANSPOSASE"/>
    <property type="match status" value="1"/>
</dbReference>
<organism evidence="2 3">
    <name type="scientific">Microvirga aerophila</name>
    <dbReference type="NCBI Taxonomy" id="670291"/>
    <lineage>
        <taxon>Bacteria</taxon>
        <taxon>Pseudomonadati</taxon>
        <taxon>Pseudomonadota</taxon>
        <taxon>Alphaproteobacteria</taxon>
        <taxon>Hyphomicrobiales</taxon>
        <taxon>Methylobacteriaceae</taxon>
        <taxon>Microvirga</taxon>
    </lineage>
</organism>
<dbReference type="Proteomes" id="UP000321085">
    <property type="component" value="Unassembled WGS sequence"/>
</dbReference>
<dbReference type="AlphaFoldDB" id="A0A512C3N4"/>
<sequence>MLGVVRSLNRLECVTETLRAALNALASAAPEWLRMHADPAWVERYDRRASDYDVPQGEAKRRAHAEQIGRDGHQLLAAITAPGAPTWLREIPAVELLRQVWLQNFCLVDKALPAGPEAGEPGEAARLVQWRTNQEGLAPSLLMAASPYDPEVHYAKKRSTTWIGYKVHLTETCDEGGPHLITHVETTPAPVVDRDALEDFHEALEAKGLLPDTHLVDAGYVAADQLVASRKKGVRLLGPAPKDYQWQGQSGEGFTVQDFLLDWAREVATCPAGHQSKSWGPDYHQGRTAFKVRFSTTDCRPCPLKPQCTRSGRRLLTLRPREEHETLEAAREREAQPTFSKEYQQRAGIEGTISAGVRTLHLRRSRYIGLAKTHLQHVLTAAAMNLIRLGAWFAGTPLARTRQSAFTGLMTLPISA</sequence>